<dbReference type="InterPro" id="IPR022028">
    <property type="entry name" value="DUF3604"/>
</dbReference>
<sequence length="592" mass="64024">EAIANPAGFNMQLSRPLDFYAVTDHAMFLGLVKAAAETSSAFSKNPFSEPYHGLNAPENMGDNTLSILKRLSTFGSFLQSAVGQIRSGELDRNEVLDVVRSAWRDSIDAADQFYDPGNFTTFAAYEYTSSTADMGNLHRNVIFKGTDQLPREPFSRFHSVNPEDLWQWMDELRAKGVESLAIPHNSNGSNGQMFKLVDWAGNPLDDDYAKQRSRNEPIVEITQIKGTSETHPALSSRDEWASFEIMPYRVATGALSQIEGSYVRDALLKGLTLEQTGMTNPYQFGFIGSSDTHSAASQNSESNFASKLGLLSGTPERRGSIPITGLAGEFGYRVMQLNSTLNPSPLGSSTRVNIEGDIYAGGSAPTFGASGLAAAWAEENTRESLYNAFRRKEVFATSGPRIQVRFFGGYGFDETMLSAADGVERAYATGVSMGGTIASNDTASGDSAAQTVAPAFLIMAAADLESAPLQRLQIVKGWVDANGAFEEVMDVACAGGAIVNAATNRCPDNGATVDISNCSINADTGAGQLSALWRDPAFKAEQRAFYYARVIENPTCRWSTWDANRAGVAPRPDLPATIQERAWSSPIHYLPN</sequence>
<dbReference type="Proteomes" id="UP000754644">
    <property type="component" value="Unassembled WGS sequence"/>
</dbReference>
<dbReference type="Pfam" id="PF12228">
    <property type="entry name" value="DUF3604"/>
    <property type="match status" value="1"/>
</dbReference>
<dbReference type="AlphaFoldDB" id="A0A972VT38"/>
<protein>
    <submittedName>
        <fullName evidence="1">DUF3604 domain-containing protein</fullName>
    </submittedName>
</protein>
<reference evidence="1" key="1">
    <citation type="submission" date="2020-05" db="EMBL/GenBank/DDBJ databases">
        <title>Sulfur intermediates as new biogeochemical hubs in an aquatic model microbial ecosystem.</title>
        <authorList>
            <person name="Vigneron A."/>
        </authorList>
    </citation>
    <scope>NUCLEOTIDE SEQUENCE</scope>
    <source>
        <strain evidence="1">Bin.250</strain>
    </source>
</reference>
<accession>A0A972VT38</accession>
<comment type="caution">
    <text evidence="1">The sequence shown here is derived from an EMBL/GenBank/DDBJ whole genome shotgun (WGS) entry which is preliminary data.</text>
</comment>
<dbReference type="EMBL" id="JABMOJ010000005">
    <property type="protein sequence ID" value="NQV63738.1"/>
    <property type="molecule type" value="Genomic_DNA"/>
</dbReference>
<feature type="non-terminal residue" evidence="1">
    <location>
        <position position="1"/>
    </location>
</feature>
<organism evidence="1 2">
    <name type="scientific">SAR86 cluster bacterium</name>
    <dbReference type="NCBI Taxonomy" id="2030880"/>
    <lineage>
        <taxon>Bacteria</taxon>
        <taxon>Pseudomonadati</taxon>
        <taxon>Pseudomonadota</taxon>
        <taxon>Gammaproteobacteria</taxon>
        <taxon>SAR86 cluster</taxon>
    </lineage>
</organism>
<gene>
    <name evidence="1" type="ORF">HQ497_00110</name>
</gene>
<name>A0A972VT38_9GAMM</name>
<evidence type="ECO:0000313" key="1">
    <source>
        <dbReference type="EMBL" id="NQV63738.1"/>
    </source>
</evidence>
<proteinExistence type="predicted"/>
<evidence type="ECO:0000313" key="2">
    <source>
        <dbReference type="Proteomes" id="UP000754644"/>
    </source>
</evidence>